<gene>
    <name evidence="9" type="ORF">DSCW_05530</name>
</gene>
<evidence type="ECO:0000259" key="8">
    <source>
        <dbReference type="Pfam" id="PF02163"/>
    </source>
</evidence>
<feature type="transmembrane region" description="Helical" evidence="7">
    <location>
        <begin position="46"/>
        <end position="67"/>
    </location>
</feature>
<keyword evidence="10" id="KW-1185">Reference proteome</keyword>
<keyword evidence="6 7" id="KW-0472">Membrane</keyword>
<evidence type="ECO:0000313" key="9">
    <source>
        <dbReference type="EMBL" id="BBO73136.1"/>
    </source>
</evidence>
<protein>
    <recommendedName>
        <fullName evidence="8">Peptidase M50 domain-containing protein</fullName>
    </recommendedName>
</protein>
<dbReference type="RefSeq" id="WP_155302268.1">
    <property type="nucleotide sequence ID" value="NZ_AP021875.1"/>
</dbReference>
<reference evidence="9 10" key="1">
    <citation type="submission" date="2019-11" db="EMBL/GenBank/DDBJ databases">
        <title>Comparative genomics of hydrocarbon-degrading Desulfosarcina strains.</title>
        <authorList>
            <person name="Watanabe M."/>
            <person name="Kojima H."/>
            <person name="Fukui M."/>
        </authorList>
    </citation>
    <scope>NUCLEOTIDE SEQUENCE [LARGE SCALE GENOMIC DNA]</scope>
    <source>
        <strain evidence="9 10">PP31</strain>
    </source>
</reference>
<evidence type="ECO:0000313" key="10">
    <source>
        <dbReference type="Proteomes" id="UP000427769"/>
    </source>
</evidence>
<evidence type="ECO:0000256" key="1">
    <source>
        <dbReference type="ARBA" id="ARBA00001947"/>
    </source>
</evidence>
<dbReference type="GO" id="GO:0006508">
    <property type="term" value="P:proteolysis"/>
    <property type="evidence" value="ECO:0007669"/>
    <property type="project" value="InterPro"/>
</dbReference>
<comment type="subcellular location">
    <subcellularLocation>
        <location evidence="2">Membrane</location>
        <topology evidence="2">Multi-pass membrane protein</topology>
    </subcellularLocation>
</comment>
<evidence type="ECO:0000256" key="3">
    <source>
        <dbReference type="ARBA" id="ARBA00007931"/>
    </source>
</evidence>
<evidence type="ECO:0000256" key="2">
    <source>
        <dbReference type="ARBA" id="ARBA00004141"/>
    </source>
</evidence>
<keyword evidence="5 7" id="KW-1133">Transmembrane helix</keyword>
<name>A0A5K7YV10_9BACT</name>
<proteinExistence type="inferred from homology"/>
<evidence type="ECO:0000256" key="4">
    <source>
        <dbReference type="ARBA" id="ARBA00022692"/>
    </source>
</evidence>
<evidence type="ECO:0000256" key="5">
    <source>
        <dbReference type="ARBA" id="ARBA00022989"/>
    </source>
</evidence>
<comment type="similarity">
    <text evidence="3">Belongs to the peptidase M50B family.</text>
</comment>
<keyword evidence="4 7" id="KW-0812">Transmembrane</keyword>
<dbReference type="Proteomes" id="UP000427769">
    <property type="component" value="Chromosome"/>
</dbReference>
<comment type="cofactor">
    <cofactor evidence="1">
        <name>Zn(2+)</name>
        <dbReference type="ChEBI" id="CHEBI:29105"/>
    </cofactor>
</comment>
<dbReference type="AlphaFoldDB" id="A0A5K7YV10"/>
<dbReference type="Pfam" id="PF02163">
    <property type="entry name" value="Peptidase_M50"/>
    <property type="match status" value="1"/>
</dbReference>
<feature type="transmembrane region" description="Helical" evidence="7">
    <location>
        <begin position="7"/>
        <end position="26"/>
    </location>
</feature>
<dbReference type="OrthoDB" id="9800627at2"/>
<dbReference type="CDD" id="cd05709">
    <property type="entry name" value="S2P-M50"/>
    <property type="match status" value="1"/>
</dbReference>
<accession>A0A5K7YV10</accession>
<sequence length="110" mass="11858">MNRRQKLFTAVAGVVANIVSVGVGFASVLVGRSLLGPESSYAAETAAMFFFLLIPVTLMFVLFNLLPIPPLDGSVILRLFLGEFSRSWIKNPWIAYPAVSLGFAVAIPSL</sequence>
<evidence type="ECO:0000256" key="7">
    <source>
        <dbReference type="SAM" id="Phobius"/>
    </source>
</evidence>
<dbReference type="InterPro" id="IPR008915">
    <property type="entry name" value="Peptidase_M50"/>
</dbReference>
<dbReference type="GO" id="GO:0016020">
    <property type="term" value="C:membrane"/>
    <property type="evidence" value="ECO:0007669"/>
    <property type="project" value="UniProtKB-SubCell"/>
</dbReference>
<dbReference type="EMBL" id="AP021875">
    <property type="protein sequence ID" value="BBO73136.1"/>
    <property type="molecule type" value="Genomic_DNA"/>
</dbReference>
<evidence type="ECO:0000256" key="6">
    <source>
        <dbReference type="ARBA" id="ARBA00023136"/>
    </source>
</evidence>
<dbReference type="KEGG" id="dwd:DSCW_05530"/>
<organism evidence="9 10">
    <name type="scientific">Desulfosarcina widdelii</name>
    <dbReference type="NCBI Taxonomy" id="947919"/>
    <lineage>
        <taxon>Bacteria</taxon>
        <taxon>Pseudomonadati</taxon>
        <taxon>Thermodesulfobacteriota</taxon>
        <taxon>Desulfobacteria</taxon>
        <taxon>Desulfobacterales</taxon>
        <taxon>Desulfosarcinaceae</taxon>
        <taxon>Desulfosarcina</taxon>
    </lineage>
</organism>
<feature type="domain" description="Peptidase M50" evidence="8">
    <location>
        <begin position="40"/>
        <end position="89"/>
    </location>
</feature>